<name>A0A0E9QKG7_ANGAN</name>
<reference evidence="1" key="1">
    <citation type="submission" date="2014-11" db="EMBL/GenBank/DDBJ databases">
        <authorList>
            <person name="Amaro Gonzalez C."/>
        </authorList>
    </citation>
    <scope>NUCLEOTIDE SEQUENCE</scope>
</reference>
<reference evidence="1" key="2">
    <citation type="journal article" date="2015" name="Fish Shellfish Immunol.">
        <title>Early steps in the European eel (Anguilla anguilla)-Vibrio vulnificus interaction in the gills: Role of the RtxA13 toxin.</title>
        <authorList>
            <person name="Callol A."/>
            <person name="Pajuelo D."/>
            <person name="Ebbesson L."/>
            <person name="Teles M."/>
            <person name="MacKenzie S."/>
            <person name="Amaro C."/>
        </authorList>
    </citation>
    <scope>NUCLEOTIDE SEQUENCE</scope>
</reference>
<sequence length="28" mass="3167">MIAYPSGCFILQSFHIRCKDQPVTSNPI</sequence>
<dbReference type="AlphaFoldDB" id="A0A0E9QKG7"/>
<dbReference type="EMBL" id="GBXM01091570">
    <property type="protein sequence ID" value="JAH17007.1"/>
    <property type="molecule type" value="Transcribed_RNA"/>
</dbReference>
<proteinExistence type="predicted"/>
<accession>A0A0E9QKG7</accession>
<evidence type="ECO:0000313" key="1">
    <source>
        <dbReference type="EMBL" id="JAH17007.1"/>
    </source>
</evidence>
<protein>
    <submittedName>
        <fullName evidence="1">Uncharacterized protein</fullName>
    </submittedName>
</protein>
<organism evidence="1">
    <name type="scientific">Anguilla anguilla</name>
    <name type="common">European freshwater eel</name>
    <name type="synonym">Muraena anguilla</name>
    <dbReference type="NCBI Taxonomy" id="7936"/>
    <lineage>
        <taxon>Eukaryota</taxon>
        <taxon>Metazoa</taxon>
        <taxon>Chordata</taxon>
        <taxon>Craniata</taxon>
        <taxon>Vertebrata</taxon>
        <taxon>Euteleostomi</taxon>
        <taxon>Actinopterygii</taxon>
        <taxon>Neopterygii</taxon>
        <taxon>Teleostei</taxon>
        <taxon>Anguilliformes</taxon>
        <taxon>Anguillidae</taxon>
        <taxon>Anguilla</taxon>
    </lineage>
</organism>